<keyword evidence="3" id="KW-1185">Reference proteome</keyword>
<evidence type="ECO:0000313" key="3">
    <source>
        <dbReference type="Proteomes" id="UP000481872"/>
    </source>
</evidence>
<dbReference type="EMBL" id="JAAGPU010000017">
    <property type="protein sequence ID" value="NEU05174.1"/>
    <property type="molecule type" value="Genomic_DNA"/>
</dbReference>
<dbReference type="AlphaFoldDB" id="A0A6M0H4L1"/>
<proteinExistence type="predicted"/>
<evidence type="ECO:0000313" key="2">
    <source>
        <dbReference type="EMBL" id="NEU05174.1"/>
    </source>
</evidence>
<dbReference type="RefSeq" id="WP_199870053.1">
    <property type="nucleotide sequence ID" value="NZ_JAAGPU010000017.1"/>
</dbReference>
<gene>
    <name evidence="2" type="ORF">G3M99_09965</name>
</gene>
<feature type="transmembrane region" description="Helical" evidence="1">
    <location>
        <begin position="269"/>
        <end position="290"/>
    </location>
</feature>
<keyword evidence="1" id="KW-0812">Transmembrane</keyword>
<sequence length="303" mass="35412">MGEKKKIITTQDFIEAYKKSVKFISVKINEEEFQIPINYSMDVLEEYQKKYELTNDYKEAFYAMTQKMIDNSRPIFDKEDIIANLSIDDIKKINDIDCHKIVEEIIEQSKILKKYYIATEETDFYKKFNIAILNEHKDFVEKNAQFITSIISANNKVKNMYKFPINSAMNNYLSSINNIKKLTNSYSNMNNVNSCTEIEGKKQHLNLHKISSVNPTFETNILLKDVTEKMNGLHEIQKEQVKANEQIASILLEEQKSNVIKEMKDKKNFIVTMVTNIIILAVAVLSFIGFDRVYKWISIYIIT</sequence>
<evidence type="ECO:0000256" key="1">
    <source>
        <dbReference type="SAM" id="Phobius"/>
    </source>
</evidence>
<dbReference type="Proteomes" id="UP000481872">
    <property type="component" value="Unassembled WGS sequence"/>
</dbReference>
<keyword evidence="1" id="KW-1133">Transmembrane helix</keyword>
<comment type="caution">
    <text evidence="2">The sequence shown here is derived from an EMBL/GenBank/DDBJ whole genome shotgun (WGS) entry which is preliminary data.</text>
</comment>
<accession>A0A6M0H4L1</accession>
<organism evidence="2 3">
    <name type="scientific">Clostridium senegalense</name>
    <dbReference type="NCBI Taxonomy" id="1465809"/>
    <lineage>
        <taxon>Bacteria</taxon>
        <taxon>Bacillati</taxon>
        <taxon>Bacillota</taxon>
        <taxon>Clostridia</taxon>
        <taxon>Eubacteriales</taxon>
        <taxon>Clostridiaceae</taxon>
        <taxon>Clostridium</taxon>
    </lineage>
</organism>
<protein>
    <submittedName>
        <fullName evidence="2">Uncharacterized protein</fullName>
    </submittedName>
</protein>
<keyword evidence="1" id="KW-0472">Membrane</keyword>
<reference evidence="2 3" key="1">
    <citation type="submission" date="2020-02" db="EMBL/GenBank/DDBJ databases">
        <title>Genome assembly of a novel Clostridium senegalense strain.</title>
        <authorList>
            <person name="Gupta T.B."/>
            <person name="Jauregui R."/>
            <person name="Maclean P."/>
            <person name="Nawarathana A."/>
            <person name="Brightwell G."/>
        </authorList>
    </citation>
    <scope>NUCLEOTIDE SEQUENCE [LARGE SCALE GENOMIC DNA]</scope>
    <source>
        <strain evidence="2 3">AGRFS4</strain>
    </source>
</reference>
<name>A0A6M0H4L1_9CLOT</name>